<dbReference type="Proteomes" id="UP001327560">
    <property type="component" value="Chromosome 2"/>
</dbReference>
<dbReference type="SUPFAM" id="SSF51110">
    <property type="entry name" value="alpha-D-mannose-specific plant lectins"/>
    <property type="match status" value="1"/>
</dbReference>
<evidence type="ECO:0000256" key="1">
    <source>
        <dbReference type="SAM" id="SignalP"/>
    </source>
</evidence>
<feature type="chain" id="PRO_5042890690" evidence="1">
    <location>
        <begin position="18"/>
        <end position="286"/>
    </location>
</feature>
<protein>
    <submittedName>
        <fullName evidence="2">Uncharacterized protein</fullName>
    </submittedName>
</protein>
<evidence type="ECO:0000313" key="2">
    <source>
        <dbReference type="EMBL" id="WOK97351.1"/>
    </source>
</evidence>
<feature type="signal peptide" evidence="1">
    <location>
        <begin position="1"/>
        <end position="17"/>
    </location>
</feature>
<gene>
    <name evidence="2" type="ORF">Cni_G06059</name>
</gene>
<evidence type="ECO:0000313" key="3">
    <source>
        <dbReference type="Proteomes" id="UP001327560"/>
    </source>
</evidence>
<dbReference type="InterPro" id="IPR036426">
    <property type="entry name" value="Bulb-type_lectin_dom_sf"/>
</dbReference>
<proteinExistence type="predicted"/>
<dbReference type="Gene3D" id="2.90.10.10">
    <property type="entry name" value="Bulb-type lectin domain"/>
    <property type="match status" value="1"/>
</dbReference>
<keyword evidence="3" id="KW-1185">Reference proteome</keyword>
<keyword evidence="1" id="KW-0732">Signal</keyword>
<sequence length="286" mass="30839">MAPLLLLVLFFSSFALLQRPASSIDALFNEPGQYILAPQRLGQFGFELGTNCSIWYRMQQASHSVPIHEGYSGVRGCQLSLDSNGTVGLFPAGEFEKRKFEPKPTRSGYYVLAASKGHTMVHGPAIFCTPKELCRTDLPHAARPGSSAGRLRSDGDSGLGGAVISGPARFSPGVILSYGNYTLLLEEDCNLRIVDVASGVAKWSTKTVLPPGGVVGCEMVLTPQGELILQAGLQDGKIMRLYGTGVIAGKHGDPGHLFALRYDGRFMIYPPKPWSPWGTDRLRAAE</sequence>
<dbReference type="EMBL" id="CP136891">
    <property type="protein sequence ID" value="WOK97351.1"/>
    <property type="molecule type" value="Genomic_DNA"/>
</dbReference>
<dbReference type="AlphaFoldDB" id="A0AAQ3JW96"/>
<reference evidence="2 3" key="1">
    <citation type="submission" date="2023-10" db="EMBL/GenBank/DDBJ databases">
        <title>Chromosome-scale genome assembly provides insights into flower coloration mechanisms of Canna indica.</title>
        <authorList>
            <person name="Li C."/>
        </authorList>
    </citation>
    <scope>NUCLEOTIDE SEQUENCE [LARGE SCALE GENOMIC DNA]</scope>
    <source>
        <tissue evidence="2">Flower</tissue>
    </source>
</reference>
<organism evidence="2 3">
    <name type="scientific">Canna indica</name>
    <name type="common">Indian-shot</name>
    <dbReference type="NCBI Taxonomy" id="4628"/>
    <lineage>
        <taxon>Eukaryota</taxon>
        <taxon>Viridiplantae</taxon>
        <taxon>Streptophyta</taxon>
        <taxon>Embryophyta</taxon>
        <taxon>Tracheophyta</taxon>
        <taxon>Spermatophyta</taxon>
        <taxon>Magnoliopsida</taxon>
        <taxon>Liliopsida</taxon>
        <taxon>Zingiberales</taxon>
        <taxon>Cannaceae</taxon>
        <taxon>Canna</taxon>
    </lineage>
</organism>
<accession>A0AAQ3JW96</accession>
<name>A0AAQ3JW96_9LILI</name>